<keyword evidence="4" id="KW-1133">Transmembrane helix</keyword>
<evidence type="ECO:0000313" key="7">
    <source>
        <dbReference type="Proteomes" id="UP000030140"/>
    </source>
</evidence>
<keyword evidence="4" id="KW-0472">Membrane</keyword>
<name>A0A0A2GXE0_9FLAO</name>
<feature type="transmembrane region" description="Helical" evidence="4">
    <location>
        <begin position="221"/>
        <end position="238"/>
    </location>
</feature>
<comment type="caution">
    <text evidence="6">The sequence shown here is derived from an EMBL/GenBank/DDBJ whole genome shotgun (WGS) entry which is preliminary data.</text>
</comment>
<dbReference type="SMART" id="SM00342">
    <property type="entry name" value="HTH_ARAC"/>
    <property type="match status" value="1"/>
</dbReference>
<evidence type="ECO:0000256" key="2">
    <source>
        <dbReference type="ARBA" id="ARBA00023125"/>
    </source>
</evidence>
<dbReference type="EMBL" id="JSAQ01000001">
    <property type="protein sequence ID" value="KGO07872.1"/>
    <property type="molecule type" value="Genomic_DNA"/>
</dbReference>
<reference evidence="6 7" key="1">
    <citation type="submission" date="2014-10" db="EMBL/GenBank/DDBJ databases">
        <title>Draft genome sequence of the proteorhodopsin-containing marine bacterium Dokdonia donghaensis.</title>
        <authorList>
            <person name="Gomez-Consarnau L."/>
            <person name="Gonzalez J.M."/>
            <person name="Riedel T."/>
            <person name="Jaenicke S."/>
            <person name="Wagner-Doebler I."/>
            <person name="Fuhrman J.A."/>
        </authorList>
    </citation>
    <scope>NUCLEOTIDE SEQUENCE [LARGE SCALE GENOMIC DNA]</scope>
    <source>
        <strain evidence="6 7">DSW-1</strain>
    </source>
</reference>
<evidence type="ECO:0000256" key="4">
    <source>
        <dbReference type="SAM" id="Phobius"/>
    </source>
</evidence>
<keyword evidence="3" id="KW-0804">Transcription</keyword>
<dbReference type="InterPro" id="IPR009057">
    <property type="entry name" value="Homeodomain-like_sf"/>
</dbReference>
<feature type="transmembrane region" description="Helical" evidence="4">
    <location>
        <begin position="183"/>
        <end position="209"/>
    </location>
</feature>
<dbReference type="Gene3D" id="1.10.10.60">
    <property type="entry name" value="Homeodomain-like"/>
    <property type="match status" value="2"/>
</dbReference>
<sequence length="387" mass="45291">MCEFNLNFFNLIIIASVFIGFTFGLLLIFTRRINQKANVLLGLVTFIIVFWNIWVLSIDFQITNYLPHFYLIPLNYSLALGPLLYLYVKKTTNYSYHLSKRDSIHFLPVIIELCVHIIISQDALSNNVIGIETETYLILMPITQLLAIISIITYCIYALRLIKTYHSWLKKNYSNNDAYSLRWLYRLLILFAILWFLLVPYTFIDYIIYDFQLDISDYYPIYMLLSIITIWISAEAFLRPEIILLEANKQNDIYKTNSSQETTKNPSEEILTKASWLKEQMETNLFYLNSELTLKSLADNLNIHPNLLSKIINDGLGKNFSDFVNEYRVNAIIDKLHSDKYNHITLLGMSYECGFNSKTTFNRVFKNITGVTPIYYKKSIKSTPKKD</sequence>
<dbReference type="OrthoDB" id="6283866at2"/>
<evidence type="ECO:0000256" key="1">
    <source>
        <dbReference type="ARBA" id="ARBA00023015"/>
    </source>
</evidence>
<evidence type="ECO:0000313" key="6">
    <source>
        <dbReference type="EMBL" id="KGO07872.1"/>
    </source>
</evidence>
<dbReference type="PATRIC" id="fig|1300343.5.peg.1736"/>
<feature type="transmembrane region" description="Helical" evidence="4">
    <location>
        <begin position="68"/>
        <end position="88"/>
    </location>
</feature>
<feature type="transmembrane region" description="Helical" evidence="4">
    <location>
        <begin position="37"/>
        <end position="56"/>
    </location>
</feature>
<gene>
    <name evidence="6" type="ORF">NV36_14205</name>
</gene>
<dbReference type="AlphaFoldDB" id="A0A0A2GXE0"/>
<evidence type="ECO:0000256" key="3">
    <source>
        <dbReference type="ARBA" id="ARBA00023163"/>
    </source>
</evidence>
<organism evidence="6 7">
    <name type="scientific">Dokdonia donghaensis DSW-1</name>
    <dbReference type="NCBI Taxonomy" id="1300343"/>
    <lineage>
        <taxon>Bacteria</taxon>
        <taxon>Pseudomonadati</taxon>
        <taxon>Bacteroidota</taxon>
        <taxon>Flavobacteriia</taxon>
        <taxon>Flavobacteriales</taxon>
        <taxon>Flavobacteriaceae</taxon>
        <taxon>Dokdonia</taxon>
    </lineage>
</organism>
<dbReference type="Proteomes" id="UP000030140">
    <property type="component" value="Unassembled WGS sequence"/>
</dbReference>
<dbReference type="PANTHER" id="PTHR43280">
    <property type="entry name" value="ARAC-FAMILY TRANSCRIPTIONAL REGULATOR"/>
    <property type="match status" value="1"/>
</dbReference>
<feature type="transmembrane region" description="Helical" evidence="4">
    <location>
        <begin position="6"/>
        <end position="30"/>
    </location>
</feature>
<protein>
    <submittedName>
        <fullName evidence="6">AraC family transcriptional regulator</fullName>
    </submittedName>
</protein>
<evidence type="ECO:0000259" key="5">
    <source>
        <dbReference type="PROSITE" id="PS01124"/>
    </source>
</evidence>
<proteinExistence type="predicted"/>
<dbReference type="SUPFAM" id="SSF46689">
    <property type="entry name" value="Homeodomain-like"/>
    <property type="match status" value="1"/>
</dbReference>
<dbReference type="PROSITE" id="PS00041">
    <property type="entry name" value="HTH_ARAC_FAMILY_1"/>
    <property type="match status" value="1"/>
</dbReference>
<keyword evidence="1" id="KW-0805">Transcription regulation</keyword>
<accession>A0A0A2GXE0</accession>
<dbReference type="PROSITE" id="PS01124">
    <property type="entry name" value="HTH_ARAC_FAMILY_2"/>
    <property type="match status" value="1"/>
</dbReference>
<dbReference type="PANTHER" id="PTHR43280:SF29">
    <property type="entry name" value="ARAC-FAMILY TRANSCRIPTIONAL REGULATOR"/>
    <property type="match status" value="1"/>
</dbReference>
<dbReference type="InterPro" id="IPR018062">
    <property type="entry name" value="HTH_AraC-typ_CS"/>
</dbReference>
<dbReference type="InterPro" id="IPR018060">
    <property type="entry name" value="HTH_AraC"/>
</dbReference>
<keyword evidence="4" id="KW-0812">Transmembrane</keyword>
<dbReference type="GO" id="GO:0043565">
    <property type="term" value="F:sequence-specific DNA binding"/>
    <property type="evidence" value="ECO:0007669"/>
    <property type="project" value="InterPro"/>
</dbReference>
<dbReference type="Pfam" id="PF12833">
    <property type="entry name" value="HTH_18"/>
    <property type="match status" value="1"/>
</dbReference>
<feature type="transmembrane region" description="Helical" evidence="4">
    <location>
        <begin position="136"/>
        <end position="162"/>
    </location>
</feature>
<keyword evidence="7" id="KW-1185">Reference proteome</keyword>
<keyword evidence="2" id="KW-0238">DNA-binding</keyword>
<dbReference type="GO" id="GO:0003700">
    <property type="term" value="F:DNA-binding transcription factor activity"/>
    <property type="evidence" value="ECO:0007669"/>
    <property type="project" value="InterPro"/>
</dbReference>
<feature type="domain" description="HTH araC/xylS-type" evidence="5">
    <location>
        <begin position="275"/>
        <end position="379"/>
    </location>
</feature>
<dbReference type="KEGG" id="ddo:I597_1727"/>